<dbReference type="AlphaFoldDB" id="A0A6M8B1X1"/>
<organism evidence="1">
    <name type="scientific">Anthoceros punctatus</name>
    <name type="common">Hornwort</name>
    <dbReference type="NCBI Taxonomy" id="3234"/>
    <lineage>
        <taxon>Eukaryota</taxon>
        <taxon>Viridiplantae</taxon>
        <taxon>Streptophyta</taxon>
        <taxon>Embryophyta</taxon>
        <taxon>Anthocerotophyta</taxon>
        <taxon>Anthocerotopsida</taxon>
        <taxon>Anthocerotidae</taxon>
        <taxon>Anthocerotales</taxon>
        <taxon>Anthocerotaceae</taxon>
        <taxon>Anthoceros</taxon>
    </lineage>
</organism>
<dbReference type="EMBL" id="MN544312">
    <property type="protein sequence ID" value="QKD76578.1"/>
    <property type="molecule type" value="Genomic_DNA"/>
</dbReference>
<reference evidence="1" key="2">
    <citation type="journal article" date="2020" name="Nat. Plants">
        <title>Anthoceros genomes illuminate the origin of land plants and the unique biology of hornworts.</title>
        <authorList>
            <person name="Li F.W."/>
            <person name="Nishiyama T."/>
            <person name="Waller M."/>
            <person name="Frangedakis E."/>
            <person name="Keller J."/>
            <person name="Li Z."/>
            <person name="Fernandez-Pozo N."/>
            <person name="Barker M.S."/>
            <person name="Bennett T."/>
            <person name="Blazquez M.A."/>
            <person name="Cheng S."/>
            <person name="Cuming A.C."/>
            <person name="de Vries J."/>
            <person name="de Vries S."/>
            <person name="Delaux P.M."/>
            <person name="Diop I.S."/>
            <person name="Harrison C.J."/>
            <person name="Hauser D."/>
            <person name="Hernandez-Garcia J."/>
            <person name="Kirbis A."/>
            <person name="Meeks J.C."/>
            <person name="Monte I."/>
            <person name="Mutte S.K."/>
            <person name="Neubauer A."/>
            <person name="Quandt D."/>
            <person name="Robison T."/>
            <person name="Shimamura M."/>
            <person name="Rensing S.A."/>
            <person name="Villarreal J.C."/>
            <person name="Weijers D."/>
            <person name="Wicke S."/>
            <person name="Wong G.K."/>
            <person name="Sakakibara K."/>
            <person name="Szovenyi P."/>
        </authorList>
    </citation>
    <scope>NUCLEOTIDE SEQUENCE</scope>
</reference>
<evidence type="ECO:0000313" key="1">
    <source>
        <dbReference type="EMBL" id="QKD76578.1"/>
    </source>
</evidence>
<accession>A0A6M8B1X1</accession>
<dbReference type="RefSeq" id="YP_009863122.1">
    <property type="nucleotide sequence ID" value="NC_049003.1"/>
</dbReference>
<sequence>MQNWFRGLRPLDTYPNLPEPNRTYLWEFLNHLANSQDTLVKLAEIGVFIEREADRNSGSGPTFLQGIRNVGEIEFHYYHFEVDSIYTSAEQTVDPKNGSMKISLLTLTFR</sequence>
<geneLocation type="mitochondrion" evidence="1"/>
<gene>
    <name evidence="1" type="primary">ORF111</name>
</gene>
<dbReference type="GeneID" id="55751411"/>
<reference evidence="1" key="1">
    <citation type="submission" date="2019-10" db="EMBL/GenBank/DDBJ databases">
        <authorList>
            <person name="Robison T.A."/>
            <person name="Li F.-W."/>
        </authorList>
    </citation>
    <scope>NUCLEOTIDE SEQUENCE</scope>
</reference>
<protein>
    <submittedName>
        <fullName evidence="1">Uncharacterized protein</fullName>
    </submittedName>
</protein>
<keyword evidence="1" id="KW-0496">Mitochondrion</keyword>
<name>A0A6M8B1X1_ANTPU</name>
<proteinExistence type="predicted"/>